<evidence type="ECO:0000256" key="2">
    <source>
        <dbReference type="ARBA" id="ARBA00022840"/>
    </source>
</evidence>
<dbReference type="InterPro" id="IPR027417">
    <property type="entry name" value="P-loop_NTPase"/>
</dbReference>
<keyword evidence="4" id="KW-0808">Transferase</keyword>
<dbReference type="GO" id="GO:0004713">
    <property type="term" value="F:protein tyrosine kinase activity"/>
    <property type="evidence" value="ECO:0007669"/>
    <property type="project" value="TreeGrafter"/>
</dbReference>
<keyword evidence="5" id="KW-1185">Reference proteome</keyword>
<dbReference type="PANTHER" id="PTHR32309:SF13">
    <property type="entry name" value="FERRIC ENTEROBACTIN TRANSPORT PROTEIN FEPE"/>
    <property type="match status" value="1"/>
</dbReference>
<evidence type="ECO:0000256" key="3">
    <source>
        <dbReference type="SAM" id="MobiDB-lite"/>
    </source>
</evidence>
<gene>
    <name evidence="4" type="ORF">SAMN05660831_00317</name>
</gene>
<evidence type="ECO:0000256" key="1">
    <source>
        <dbReference type="ARBA" id="ARBA00022741"/>
    </source>
</evidence>
<dbReference type="GO" id="GO:0005886">
    <property type="term" value="C:plasma membrane"/>
    <property type="evidence" value="ECO:0007669"/>
    <property type="project" value="TreeGrafter"/>
</dbReference>
<dbReference type="InterPro" id="IPR005702">
    <property type="entry name" value="Wzc-like_C"/>
</dbReference>
<dbReference type="EMBL" id="FOMJ01000001">
    <property type="protein sequence ID" value="SFC98045.1"/>
    <property type="molecule type" value="Genomic_DNA"/>
</dbReference>
<keyword evidence="1" id="KW-0547">Nucleotide-binding</keyword>
<dbReference type="OrthoDB" id="9775724at2"/>
<protein>
    <submittedName>
        <fullName evidence="4">Exopolysaccharide/PEP-CTERM locus tyrosine autokinase</fullName>
    </submittedName>
</protein>
<dbReference type="AlphaFoldDB" id="A0A1I1NKP1"/>
<reference evidence="4 5" key="1">
    <citation type="submission" date="2016-10" db="EMBL/GenBank/DDBJ databases">
        <authorList>
            <person name="de Groot N.N."/>
        </authorList>
    </citation>
    <scope>NUCLEOTIDE SEQUENCE [LARGE SCALE GENOMIC DNA]</scope>
    <source>
        <strain evidence="4 5">HL3</strain>
    </source>
</reference>
<proteinExistence type="predicted"/>
<name>A0A1I1NKP1_9GAMM</name>
<keyword evidence="4" id="KW-0418">Kinase</keyword>
<feature type="compositionally biased region" description="Basic and acidic residues" evidence="3">
    <location>
        <begin position="11"/>
        <end position="23"/>
    </location>
</feature>
<dbReference type="PANTHER" id="PTHR32309">
    <property type="entry name" value="TYROSINE-PROTEIN KINASE"/>
    <property type="match status" value="1"/>
</dbReference>
<accession>A0A1I1NKP1</accession>
<dbReference type="CDD" id="cd05387">
    <property type="entry name" value="BY-kinase"/>
    <property type="match status" value="1"/>
</dbReference>
<dbReference type="SUPFAM" id="SSF52540">
    <property type="entry name" value="P-loop containing nucleoside triphosphate hydrolases"/>
    <property type="match status" value="1"/>
</dbReference>
<keyword evidence="2" id="KW-0067">ATP-binding</keyword>
<dbReference type="RefSeq" id="WP_093426993.1">
    <property type="nucleotide sequence ID" value="NZ_FOMJ01000001.1"/>
</dbReference>
<sequence length="271" mass="30327">MTSKLENALQRARDEGHGGKGPEAEFGPGHGNRALRRREDHRRAIASMDEGPLHTAEFLDERRIIHPGMNQPEVANRFRELRTRLFELRPTGNFSLLVTSVVPSGGATFTGLNLAAAIALDQSRTSLMIDANLGEPRLQEILDLRPELGLADYLEDDTLDIARILYTSGIPRLRVIPMGRRREGAAEFFTTVRMHRFMEDVQSRYPDRYVVVDAPALSESADARILADLCDYVLLVVPYGRVTRPQMEHAVASIGQDRLAGVVMNDEPTWD</sequence>
<dbReference type="InterPro" id="IPR050445">
    <property type="entry name" value="Bact_polysacc_biosynth/exp"/>
</dbReference>
<evidence type="ECO:0000313" key="5">
    <source>
        <dbReference type="Proteomes" id="UP000198611"/>
    </source>
</evidence>
<dbReference type="Gene3D" id="3.40.50.300">
    <property type="entry name" value="P-loop containing nucleotide triphosphate hydrolases"/>
    <property type="match status" value="1"/>
</dbReference>
<organism evidence="4 5">
    <name type="scientific">Thiohalospira halophila DSM 15071</name>
    <dbReference type="NCBI Taxonomy" id="1123397"/>
    <lineage>
        <taxon>Bacteria</taxon>
        <taxon>Pseudomonadati</taxon>
        <taxon>Pseudomonadota</taxon>
        <taxon>Gammaproteobacteria</taxon>
        <taxon>Thiohalospirales</taxon>
        <taxon>Thiohalospiraceae</taxon>
        <taxon>Thiohalospira</taxon>
    </lineage>
</organism>
<dbReference type="STRING" id="1123397.SAMN05660831_00317"/>
<dbReference type="Proteomes" id="UP000198611">
    <property type="component" value="Unassembled WGS sequence"/>
</dbReference>
<evidence type="ECO:0000313" key="4">
    <source>
        <dbReference type="EMBL" id="SFC98045.1"/>
    </source>
</evidence>
<feature type="region of interest" description="Disordered" evidence="3">
    <location>
        <begin position="1"/>
        <end position="35"/>
    </location>
</feature>